<protein>
    <submittedName>
        <fullName evidence="1">Uncharacterized protein</fullName>
    </submittedName>
</protein>
<evidence type="ECO:0000313" key="1">
    <source>
        <dbReference type="EMBL" id="AOW05068.1"/>
    </source>
</evidence>
<dbReference type="VEuPathDB" id="FungiDB:YALI0_A06061g"/>
<dbReference type="VEuPathDB" id="FungiDB:YALI1_E08512g"/>
<dbReference type="Proteomes" id="UP000182444">
    <property type="component" value="Chromosome 1E"/>
</dbReference>
<proteinExistence type="predicted"/>
<reference evidence="1 2" key="1">
    <citation type="journal article" date="2016" name="PLoS ONE">
        <title>Sequence Assembly of Yarrowia lipolytica Strain W29/CLIB89 Shows Transposable Element Diversity.</title>
        <authorList>
            <person name="Magnan C."/>
            <person name="Yu J."/>
            <person name="Chang I."/>
            <person name="Jahn E."/>
            <person name="Kanomata Y."/>
            <person name="Wu J."/>
            <person name="Zeller M."/>
            <person name="Oakes M."/>
            <person name="Baldi P."/>
            <person name="Sandmeyer S."/>
        </authorList>
    </citation>
    <scope>NUCLEOTIDE SEQUENCE [LARGE SCALE GENOMIC DNA]</scope>
    <source>
        <strain evidence="2">CLIB89(W29)</strain>
    </source>
</reference>
<dbReference type="GeneID" id="94583531"/>
<evidence type="ECO:0000313" key="2">
    <source>
        <dbReference type="Proteomes" id="UP000182444"/>
    </source>
</evidence>
<dbReference type="AlphaFoldDB" id="A0A1D8NHG2"/>
<dbReference type="EMBL" id="CP017557">
    <property type="protein sequence ID" value="AOW05068.1"/>
    <property type="molecule type" value="Genomic_DNA"/>
</dbReference>
<organism evidence="1 2">
    <name type="scientific">Yarrowia lipolytica</name>
    <name type="common">Candida lipolytica</name>
    <dbReference type="NCBI Taxonomy" id="4952"/>
    <lineage>
        <taxon>Eukaryota</taxon>
        <taxon>Fungi</taxon>
        <taxon>Dikarya</taxon>
        <taxon>Ascomycota</taxon>
        <taxon>Saccharomycotina</taxon>
        <taxon>Dipodascomycetes</taxon>
        <taxon>Dipodascales</taxon>
        <taxon>Dipodascales incertae sedis</taxon>
        <taxon>Yarrowia</taxon>
    </lineage>
</organism>
<accession>A0A1D8NHG2</accession>
<dbReference type="RefSeq" id="XP_068139020.1">
    <property type="nucleotide sequence ID" value="XM_068282919.1"/>
</dbReference>
<name>A0A1D8NHG2_YARLL</name>
<gene>
    <name evidence="1" type="ORF">YALI1_E08512g</name>
</gene>
<sequence>MLFTLTDFGSRQLSGMEAVVVVHFSDQWPPNPLLKVGNVVVLRGEVGRHVLQFPNRSSASIAPDKTWGQLKKSRRSDYHKYVVSLIDYWKDDPRAVPMAKTPAPLAVSAEMSLKEAYDRFVYYSMYILYEIGLLRVSDRLKQQLRHEDTSYIQC</sequence>